<dbReference type="GeneID" id="54290404"/>
<evidence type="ECO:0000313" key="3">
    <source>
        <dbReference type="Proteomes" id="UP000799778"/>
    </source>
</evidence>
<dbReference type="AlphaFoldDB" id="A0A6A5XV67"/>
<organism evidence="2 3">
    <name type="scientific">Aaosphaeria arxii CBS 175.79</name>
    <dbReference type="NCBI Taxonomy" id="1450172"/>
    <lineage>
        <taxon>Eukaryota</taxon>
        <taxon>Fungi</taxon>
        <taxon>Dikarya</taxon>
        <taxon>Ascomycota</taxon>
        <taxon>Pezizomycotina</taxon>
        <taxon>Dothideomycetes</taxon>
        <taxon>Pleosporomycetidae</taxon>
        <taxon>Pleosporales</taxon>
        <taxon>Pleosporales incertae sedis</taxon>
        <taxon>Aaosphaeria</taxon>
    </lineage>
</organism>
<evidence type="ECO:0000256" key="1">
    <source>
        <dbReference type="SAM" id="SignalP"/>
    </source>
</evidence>
<feature type="signal peptide" evidence="1">
    <location>
        <begin position="1"/>
        <end position="25"/>
    </location>
</feature>
<protein>
    <submittedName>
        <fullName evidence="2">Uncharacterized protein</fullName>
    </submittedName>
</protein>
<dbReference type="Proteomes" id="UP000799778">
    <property type="component" value="Unassembled WGS sequence"/>
</dbReference>
<accession>A0A6A5XV67</accession>
<keyword evidence="3" id="KW-1185">Reference proteome</keyword>
<evidence type="ECO:0000313" key="2">
    <source>
        <dbReference type="EMBL" id="KAF2016826.1"/>
    </source>
</evidence>
<name>A0A6A5XV67_9PLEO</name>
<dbReference type="OrthoDB" id="10539282at2759"/>
<reference evidence="2" key="1">
    <citation type="journal article" date="2020" name="Stud. Mycol.">
        <title>101 Dothideomycetes genomes: a test case for predicting lifestyles and emergence of pathogens.</title>
        <authorList>
            <person name="Haridas S."/>
            <person name="Albert R."/>
            <person name="Binder M."/>
            <person name="Bloem J."/>
            <person name="Labutti K."/>
            <person name="Salamov A."/>
            <person name="Andreopoulos B."/>
            <person name="Baker S."/>
            <person name="Barry K."/>
            <person name="Bills G."/>
            <person name="Bluhm B."/>
            <person name="Cannon C."/>
            <person name="Castanera R."/>
            <person name="Culley D."/>
            <person name="Daum C."/>
            <person name="Ezra D."/>
            <person name="Gonzalez J."/>
            <person name="Henrissat B."/>
            <person name="Kuo A."/>
            <person name="Liang C."/>
            <person name="Lipzen A."/>
            <person name="Lutzoni F."/>
            <person name="Magnuson J."/>
            <person name="Mondo S."/>
            <person name="Nolan M."/>
            <person name="Ohm R."/>
            <person name="Pangilinan J."/>
            <person name="Park H.-J."/>
            <person name="Ramirez L."/>
            <person name="Alfaro M."/>
            <person name="Sun H."/>
            <person name="Tritt A."/>
            <person name="Yoshinaga Y."/>
            <person name="Zwiers L.-H."/>
            <person name="Turgeon B."/>
            <person name="Goodwin S."/>
            <person name="Spatafora J."/>
            <person name="Crous P."/>
            <person name="Grigoriev I."/>
        </authorList>
    </citation>
    <scope>NUCLEOTIDE SEQUENCE</scope>
    <source>
        <strain evidence="2">CBS 175.79</strain>
    </source>
</reference>
<sequence>MHLLVQLWVAVWVTMLSSSRQTVGAAPTSGWIDQPTRVYHCPFNVQANLLEDLSKLQIIYSAIAPNESLFTSHDVICFVRVAFTYRPLYSNAVGVEKIHYSYNGDKNSTSSFIDTKLAWDGNWSPTKYQTVNIASSESTAANTSAVTLSNCGIGGLHQPHEGAELNVQTTFRASLLGPLKSNFTMALRQDLELWWTGECAFRYDHFCRWFDVEGNAYDKTYCKQQGLS</sequence>
<keyword evidence="1" id="KW-0732">Signal</keyword>
<feature type="chain" id="PRO_5025415370" evidence="1">
    <location>
        <begin position="26"/>
        <end position="228"/>
    </location>
</feature>
<dbReference type="RefSeq" id="XP_033385165.1">
    <property type="nucleotide sequence ID" value="XM_033533007.1"/>
</dbReference>
<dbReference type="EMBL" id="ML978068">
    <property type="protein sequence ID" value="KAF2016826.1"/>
    <property type="molecule type" value="Genomic_DNA"/>
</dbReference>
<gene>
    <name evidence="2" type="ORF">BU24DRAFT_477773</name>
</gene>
<proteinExistence type="predicted"/>